<dbReference type="GO" id="GO:0032210">
    <property type="term" value="P:regulation of telomere maintenance via telomerase"/>
    <property type="evidence" value="ECO:0007669"/>
    <property type="project" value="TreeGrafter"/>
</dbReference>
<dbReference type="InterPro" id="IPR011564">
    <property type="entry name" value="Telomer_end-bd_POT1/Cdc13"/>
</dbReference>
<dbReference type="SUPFAM" id="SSF50249">
    <property type="entry name" value="Nucleic acid-binding proteins"/>
    <property type="match status" value="1"/>
</dbReference>
<evidence type="ECO:0000256" key="1">
    <source>
        <dbReference type="ARBA" id="ARBA00004574"/>
    </source>
</evidence>
<dbReference type="GO" id="GO:0098505">
    <property type="term" value="F:G-rich strand telomeric DNA binding"/>
    <property type="evidence" value="ECO:0007669"/>
    <property type="project" value="TreeGrafter"/>
</dbReference>
<feature type="compositionally biased region" description="Polar residues" evidence="5">
    <location>
        <begin position="734"/>
        <end position="746"/>
    </location>
</feature>
<dbReference type="GO" id="GO:0000783">
    <property type="term" value="C:nuclear telomere cap complex"/>
    <property type="evidence" value="ECO:0007669"/>
    <property type="project" value="TreeGrafter"/>
</dbReference>
<feature type="region of interest" description="Disordered" evidence="5">
    <location>
        <begin position="1"/>
        <end position="68"/>
    </location>
</feature>
<dbReference type="OrthoDB" id="2186770at2759"/>
<dbReference type="GO" id="GO:0016233">
    <property type="term" value="P:telomere capping"/>
    <property type="evidence" value="ECO:0007669"/>
    <property type="project" value="TreeGrafter"/>
</dbReference>
<dbReference type="Pfam" id="PF02765">
    <property type="entry name" value="POT1"/>
    <property type="match status" value="1"/>
</dbReference>
<dbReference type="PANTHER" id="PTHR14513:SF0">
    <property type="entry name" value="PROTECTION OF TELOMERES PROTEIN 1"/>
    <property type="match status" value="1"/>
</dbReference>
<evidence type="ECO:0000256" key="4">
    <source>
        <dbReference type="ARBA" id="ARBA00023125"/>
    </source>
</evidence>
<dbReference type="SMART" id="SM00976">
    <property type="entry name" value="Telo_bind"/>
    <property type="match status" value="1"/>
</dbReference>
<dbReference type="Proteomes" id="UP000297245">
    <property type="component" value="Unassembled WGS sequence"/>
</dbReference>
<name>A0A4S8MW82_DENBC</name>
<gene>
    <name evidence="7" type="ORF">K435DRAFT_959989</name>
</gene>
<keyword evidence="4" id="KW-0238">DNA-binding</keyword>
<feature type="domain" description="Telomeric single stranded DNA binding POT1/Cdc13" evidence="6">
    <location>
        <begin position="401"/>
        <end position="550"/>
    </location>
</feature>
<keyword evidence="3" id="KW-0779">Telomere</keyword>
<evidence type="ECO:0000313" key="8">
    <source>
        <dbReference type="Proteomes" id="UP000297245"/>
    </source>
</evidence>
<dbReference type="EMBL" id="ML179038">
    <property type="protein sequence ID" value="THV07415.1"/>
    <property type="molecule type" value="Genomic_DNA"/>
</dbReference>
<dbReference type="InterPro" id="IPR012340">
    <property type="entry name" value="NA-bd_OB-fold"/>
</dbReference>
<feature type="region of interest" description="Disordered" evidence="5">
    <location>
        <begin position="255"/>
        <end position="320"/>
    </location>
</feature>
<protein>
    <recommendedName>
        <fullName evidence="6">Telomeric single stranded DNA binding POT1/Cdc13 domain-containing protein</fullName>
    </recommendedName>
</protein>
<feature type="compositionally biased region" description="Basic residues" evidence="5">
    <location>
        <begin position="269"/>
        <end position="280"/>
    </location>
</feature>
<comment type="subcellular location">
    <subcellularLocation>
        <location evidence="1">Chromosome</location>
        <location evidence="1">Telomere</location>
    </subcellularLocation>
</comment>
<dbReference type="GO" id="GO:0010521">
    <property type="term" value="F:telomerase inhibitor activity"/>
    <property type="evidence" value="ECO:0007669"/>
    <property type="project" value="TreeGrafter"/>
</dbReference>
<feature type="region of interest" description="Disordered" evidence="5">
    <location>
        <begin position="511"/>
        <end position="531"/>
    </location>
</feature>
<feature type="region of interest" description="Disordered" evidence="5">
    <location>
        <begin position="718"/>
        <end position="746"/>
    </location>
</feature>
<dbReference type="InterPro" id="IPR028389">
    <property type="entry name" value="POT1"/>
</dbReference>
<dbReference type="Gene3D" id="2.40.50.140">
    <property type="entry name" value="Nucleic acid-binding proteins"/>
    <property type="match status" value="2"/>
</dbReference>
<proteinExistence type="predicted"/>
<evidence type="ECO:0000256" key="5">
    <source>
        <dbReference type="SAM" id="MobiDB-lite"/>
    </source>
</evidence>
<evidence type="ECO:0000256" key="2">
    <source>
        <dbReference type="ARBA" id="ARBA00022454"/>
    </source>
</evidence>
<feature type="compositionally biased region" description="Basic and acidic residues" evidence="5">
    <location>
        <begin position="281"/>
        <end position="302"/>
    </location>
</feature>
<dbReference type="AlphaFoldDB" id="A0A4S8MW82"/>
<sequence length="915" mass="102058">MFAEVLSASPFHRGTDSQPPSLMKRQAIEHTTTISKRAKTANDFSQTQSRRGHTDSDPGSRRSISNIIQNPVDDSGYIPCRIFMIWESRCSSRRMLLDVEDPDDAAGESKSTRVQVLFRGKCFQSLQQLGVQFDVQDELLLALRGFSFEVEQTPPDDLSWSGIILTYSVGTLIKFTKRSQRNLSDANYVVDTRSIFPEDEESRLRVEEPMWHAPPPSAVLPKQKLTPDSTFTNIATTLVKTELVADTVPTIVTNAKHAESKSESAQQRPKTKKERHKDRRKEHIVSRRQRSELQEVEMDVKSAPEIAKNSAPPASSIPRCDPKPIHAPTQPVFVPIEPIPSTSVISENAHSVPVNARQASLAGNPTSSKSISAAIATEVESEDRCGALKLTAGGDFAGRSYTSLQNIQERDVHTVAGVVTSIRDPKQTKKGDWIRFLRIVDPSSYEPEDKNFSFAREVSVNIFTSKQEFVPTAQEGDVIILVGVKGDSFNGQKSLTGPRNSATWAIYSSSSSKGFRHGEKDPVPGSGPSPFYEPKQEEVDYCRRLAEWWKATQENPRSGMVYQLTEDQACGRSLTQRPHLLLKDVNPSVHKFFDCTVEVLCCALSRDGSYILYVLDYTTNTTFSPSSLDPRGLSRSVLTIELSHDACGEGSGITPGIYSLGNVRVKVSGLDGCYEGNMQEKKIVKLNLIEAAYNDSLKALLERKVAWAKKYAPEQLSECYPPPEQVEEKPHNPMPQNAASSSPHTPSSMIKEIKVSRQCPDEFHLTGKVVDWHPHSLLDAAHRYCNKCDTDILGLQKICSRCKSDKSVRFVYEVDLKIEDAQGETIRVCMSDKHKLKDGKDIPFLQGLKRVNLKEDAETYEQFCRLFKNLVGTTQTRHADKLGSSPLLNMVVVSVPDAAWEDGRAYYLWNVEMIS</sequence>
<evidence type="ECO:0000256" key="3">
    <source>
        <dbReference type="ARBA" id="ARBA00022895"/>
    </source>
</evidence>
<keyword evidence="2" id="KW-0158">Chromosome</keyword>
<organism evidence="7 8">
    <name type="scientific">Dendrothele bispora (strain CBS 962.96)</name>
    <dbReference type="NCBI Taxonomy" id="1314807"/>
    <lineage>
        <taxon>Eukaryota</taxon>
        <taxon>Fungi</taxon>
        <taxon>Dikarya</taxon>
        <taxon>Basidiomycota</taxon>
        <taxon>Agaricomycotina</taxon>
        <taxon>Agaricomycetes</taxon>
        <taxon>Agaricomycetidae</taxon>
        <taxon>Agaricales</taxon>
        <taxon>Agaricales incertae sedis</taxon>
        <taxon>Dendrothele</taxon>
    </lineage>
</organism>
<evidence type="ECO:0000259" key="6">
    <source>
        <dbReference type="SMART" id="SM00976"/>
    </source>
</evidence>
<evidence type="ECO:0000313" key="7">
    <source>
        <dbReference type="EMBL" id="THV07415.1"/>
    </source>
</evidence>
<accession>A0A4S8MW82</accession>
<reference evidence="7 8" key="1">
    <citation type="journal article" date="2019" name="Nat. Ecol. Evol.">
        <title>Megaphylogeny resolves global patterns of mushroom evolution.</title>
        <authorList>
            <person name="Varga T."/>
            <person name="Krizsan K."/>
            <person name="Foldi C."/>
            <person name="Dima B."/>
            <person name="Sanchez-Garcia M."/>
            <person name="Sanchez-Ramirez S."/>
            <person name="Szollosi G.J."/>
            <person name="Szarkandi J.G."/>
            <person name="Papp V."/>
            <person name="Albert L."/>
            <person name="Andreopoulos W."/>
            <person name="Angelini C."/>
            <person name="Antonin V."/>
            <person name="Barry K.W."/>
            <person name="Bougher N.L."/>
            <person name="Buchanan P."/>
            <person name="Buyck B."/>
            <person name="Bense V."/>
            <person name="Catcheside P."/>
            <person name="Chovatia M."/>
            <person name="Cooper J."/>
            <person name="Damon W."/>
            <person name="Desjardin D."/>
            <person name="Finy P."/>
            <person name="Geml J."/>
            <person name="Haridas S."/>
            <person name="Hughes K."/>
            <person name="Justo A."/>
            <person name="Karasinski D."/>
            <person name="Kautmanova I."/>
            <person name="Kiss B."/>
            <person name="Kocsube S."/>
            <person name="Kotiranta H."/>
            <person name="LaButti K.M."/>
            <person name="Lechner B.E."/>
            <person name="Liimatainen K."/>
            <person name="Lipzen A."/>
            <person name="Lukacs Z."/>
            <person name="Mihaltcheva S."/>
            <person name="Morgado L.N."/>
            <person name="Niskanen T."/>
            <person name="Noordeloos M.E."/>
            <person name="Ohm R.A."/>
            <person name="Ortiz-Santana B."/>
            <person name="Ovrebo C."/>
            <person name="Racz N."/>
            <person name="Riley R."/>
            <person name="Savchenko A."/>
            <person name="Shiryaev A."/>
            <person name="Soop K."/>
            <person name="Spirin V."/>
            <person name="Szebenyi C."/>
            <person name="Tomsovsky M."/>
            <person name="Tulloss R.E."/>
            <person name="Uehling J."/>
            <person name="Grigoriev I.V."/>
            <person name="Vagvolgyi C."/>
            <person name="Papp T."/>
            <person name="Martin F.M."/>
            <person name="Miettinen O."/>
            <person name="Hibbett D.S."/>
            <person name="Nagy L.G."/>
        </authorList>
    </citation>
    <scope>NUCLEOTIDE SEQUENCE [LARGE SCALE GENOMIC DNA]</scope>
    <source>
        <strain evidence="7 8">CBS 962.96</strain>
    </source>
</reference>
<keyword evidence="8" id="KW-1185">Reference proteome</keyword>
<dbReference type="PANTHER" id="PTHR14513">
    <property type="entry name" value="PROTECTION OF TELOMERES 1"/>
    <property type="match status" value="1"/>
</dbReference>